<dbReference type="EMBL" id="JACHTF010000001">
    <property type="protein sequence ID" value="MBB1059132.1"/>
    <property type="molecule type" value="Genomic_DNA"/>
</dbReference>
<comment type="caution">
    <text evidence="4">The sequence shown here is derived from an EMBL/GenBank/DDBJ whole genome shotgun (WGS) entry which is preliminary data.</text>
</comment>
<keyword evidence="2" id="KW-0328">Glycosyltransferase</keyword>
<dbReference type="Gene3D" id="3.90.550.10">
    <property type="entry name" value="Spore Coat Polysaccharide Biosynthesis Protein SpsA, Chain A"/>
    <property type="match status" value="1"/>
</dbReference>
<evidence type="ECO:0000313" key="5">
    <source>
        <dbReference type="Proteomes" id="UP000523196"/>
    </source>
</evidence>
<protein>
    <submittedName>
        <fullName evidence="4">Glycosyltransferase family 2 protein</fullName>
    </submittedName>
</protein>
<dbReference type="AlphaFoldDB" id="A0A7W3Y4I0"/>
<dbReference type="PANTHER" id="PTHR43179:SF12">
    <property type="entry name" value="GALACTOFURANOSYLTRANSFERASE GLFT2"/>
    <property type="match status" value="1"/>
</dbReference>
<reference evidence="4 5" key="1">
    <citation type="submission" date="2020-08" db="EMBL/GenBank/DDBJ databases">
        <authorList>
            <person name="Xu S."/>
            <person name="Li A."/>
        </authorList>
    </citation>
    <scope>NUCLEOTIDE SEQUENCE [LARGE SCALE GENOMIC DNA]</scope>
    <source>
        <strain evidence="4 5">119BY6-57</strain>
    </source>
</reference>
<evidence type="ECO:0000256" key="1">
    <source>
        <dbReference type="ARBA" id="ARBA00006739"/>
    </source>
</evidence>
<evidence type="ECO:0000313" key="4">
    <source>
        <dbReference type="EMBL" id="MBB1059132.1"/>
    </source>
</evidence>
<proteinExistence type="inferred from homology"/>
<accession>A0A7W3Y4I0</accession>
<dbReference type="InterPro" id="IPR029044">
    <property type="entry name" value="Nucleotide-diphossugar_trans"/>
</dbReference>
<evidence type="ECO:0000256" key="2">
    <source>
        <dbReference type="ARBA" id="ARBA00022676"/>
    </source>
</evidence>
<evidence type="ECO:0000256" key="3">
    <source>
        <dbReference type="ARBA" id="ARBA00022679"/>
    </source>
</evidence>
<comment type="similarity">
    <text evidence="1">Belongs to the glycosyltransferase 2 family.</text>
</comment>
<dbReference type="GO" id="GO:0016757">
    <property type="term" value="F:glycosyltransferase activity"/>
    <property type="evidence" value="ECO:0007669"/>
    <property type="project" value="UniProtKB-KW"/>
</dbReference>
<sequence>MKSRCAAIIVEYRSAARTIACVASLAGQGLEEIVIVDNSDDGRLTFDALARGLGHDPRVTLLDAGGNLGFAAGINRGLARLPVGHGRVLVINNDAVAPSGLVARLSTALDAAPEACIAFPALVHAGAPLGEIHYHRWFALLLSRPWPGTFCVPRGCCMLVDRQRLPRERLFDEDFFMYGEEIQLGWSLRDRPGALVFVGDCEVTHEGSAAAGMGSPFYEERTALAHVLLTSKLANGNRLLLIALFVARHGSLLARALLRSLRARSGLPVMAYANACALARRGSTGLAGTTAKPPP</sequence>
<dbReference type="PANTHER" id="PTHR43179">
    <property type="entry name" value="RHAMNOSYLTRANSFERASE WBBL"/>
    <property type="match status" value="1"/>
</dbReference>
<dbReference type="RefSeq" id="WP_182684786.1">
    <property type="nucleotide sequence ID" value="NZ_JACHTF010000001.1"/>
</dbReference>
<dbReference type="Proteomes" id="UP000523196">
    <property type="component" value="Unassembled WGS sequence"/>
</dbReference>
<organism evidence="4 5">
    <name type="scientific">Marilutibacter spongiae</name>
    <dbReference type="NCBI Taxonomy" id="2025720"/>
    <lineage>
        <taxon>Bacteria</taxon>
        <taxon>Pseudomonadati</taxon>
        <taxon>Pseudomonadota</taxon>
        <taxon>Gammaproteobacteria</taxon>
        <taxon>Lysobacterales</taxon>
        <taxon>Lysobacteraceae</taxon>
        <taxon>Marilutibacter</taxon>
    </lineage>
</organism>
<name>A0A7W3Y4I0_9GAMM</name>
<dbReference type="SUPFAM" id="SSF53448">
    <property type="entry name" value="Nucleotide-diphospho-sugar transferases"/>
    <property type="match status" value="1"/>
</dbReference>
<gene>
    <name evidence="4" type="ORF">H4F98_00930</name>
</gene>
<keyword evidence="3 4" id="KW-0808">Transferase</keyword>
<dbReference type="Pfam" id="PF13641">
    <property type="entry name" value="Glyco_tranf_2_3"/>
    <property type="match status" value="1"/>
</dbReference>
<keyword evidence="5" id="KW-1185">Reference proteome</keyword>